<dbReference type="PROSITE" id="PS00775">
    <property type="entry name" value="GLYCOSYL_HYDROL_F3"/>
    <property type="match status" value="1"/>
</dbReference>
<reference evidence="7" key="1">
    <citation type="journal article" date="2019" name="Int. J. Syst. Evol. Microbiol.">
        <title>The Global Catalogue of Microorganisms (GCM) 10K type strain sequencing project: providing services to taxonomists for standard genome sequencing and annotation.</title>
        <authorList>
            <consortium name="The Broad Institute Genomics Platform"/>
            <consortium name="The Broad Institute Genome Sequencing Center for Infectious Disease"/>
            <person name="Wu L."/>
            <person name="Ma J."/>
        </authorList>
    </citation>
    <scope>NUCLEOTIDE SEQUENCE [LARGE SCALE GENOMIC DNA]</scope>
    <source>
        <strain evidence="7">CCUG 49560</strain>
    </source>
</reference>
<dbReference type="SUPFAM" id="SSF51445">
    <property type="entry name" value="(Trans)glycosidases"/>
    <property type="match status" value="1"/>
</dbReference>
<protein>
    <submittedName>
        <fullName evidence="6">Glycoside hydrolase family 3 protein</fullName>
        <ecNumber evidence="6">3.2.1.-</ecNumber>
    </submittedName>
</protein>
<feature type="region of interest" description="Disordered" evidence="4">
    <location>
        <begin position="326"/>
        <end position="376"/>
    </location>
</feature>
<feature type="region of interest" description="Disordered" evidence="4">
    <location>
        <begin position="453"/>
        <end position="480"/>
    </location>
</feature>
<sequence length="550" mass="56731">MPHSPDLDRLAATVLQPGFAGTSAPGWLLRRLAGGLGGVVLFARNISEDTAGLVRRLREENPEVIVAVDEEGGTVTRLEAATGSSWPGNAALGVVDDTGVTERTGEEIGLLLGAAGITMDYAPDVDVNADPRNPVIGVRSFGADAALVARHAAAWITGLQGTGVAACAKHFPGHGDTVTDSHLALPAVHASRELLDRRDLPPFRAAIAAGVRAIMCGHLMVPALDPVLPATLSRRVLTGLLREELGFQGLVVTDAIDMKAVSARLPQPEIAVRALAAGADALCLGASDPEGDTLAALREAIVRAVHDGTLEETRLAEAASRVRALGAHGTPPAPEDRTGPGPAPLTAGPARESLAAGPARESLSAGPGREPPMVDRAGVVLDPGHRVSLLGLETARRALRVTGRTARPVLTGPPVVVEMTARPHQAAAAARYGPGDALAARLPGTVLTTLTPSHHDLPALGDPAPSHDLPASRGPAGRRGPAGAPLVVVTHDAHRHAWMRRVLAEILLRRPDAIVVEMGLPGPPAGALHLTTHGESRASSLAVAEWLTRP</sequence>
<comment type="similarity">
    <text evidence="1">Belongs to the glycosyl hydrolase 3 family.</text>
</comment>
<evidence type="ECO:0000313" key="7">
    <source>
        <dbReference type="Proteomes" id="UP001595891"/>
    </source>
</evidence>
<dbReference type="PANTHER" id="PTHR30480">
    <property type="entry name" value="BETA-HEXOSAMINIDASE-RELATED"/>
    <property type="match status" value="1"/>
</dbReference>
<dbReference type="InterPro" id="IPR036962">
    <property type="entry name" value="Glyco_hydro_3_N_sf"/>
</dbReference>
<keyword evidence="7" id="KW-1185">Reference proteome</keyword>
<evidence type="ECO:0000256" key="3">
    <source>
        <dbReference type="ARBA" id="ARBA00023295"/>
    </source>
</evidence>
<evidence type="ECO:0000259" key="5">
    <source>
        <dbReference type="Pfam" id="PF00933"/>
    </source>
</evidence>
<dbReference type="EMBL" id="JBHSFN010000002">
    <property type="protein sequence ID" value="MFC4585192.1"/>
    <property type="molecule type" value="Genomic_DNA"/>
</dbReference>
<gene>
    <name evidence="6" type="ORF">ACFO8L_03855</name>
</gene>
<accession>A0ABV9E741</accession>
<dbReference type="InterPro" id="IPR017853">
    <property type="entry name" value="GH"/>
</dbReference>
<dbReference type="Proteomes" id="UP001595891">
    <property type="component" value="Unassembled WGS sequence"/>
</dbReference>
<keyword evidence="2 6" id="KW-0378">Hydrolase</keyword>
<organism evidence="6 7">
    <name type="scientific">Sphaerisporangium corydalis</name>
    <dbReference type="NCBI Taxonomy" id="1441875"/>
    <lineage>
        <taxon>Bacteria</taxon>
        <taxon>Bacillati</taxon>
        <taxon>Actinomycetota</taxon>
        <taxon>Actinomycetes</taxon>
        <taxon>Streptosporangiales</taxon>
        <taxon>Streptosporangiaceae</taxon>
        <taxon>Sphaerisporangium</taxon>
    </lineage>
</organism>
<dbReference type="PANTHER" id="PTHR30480:SF16">
    <property type="entry name" value="GLYCOSIDE HYDROLASE FAMILY 3 DOMAIN PROTEIN"/>
    <property type="match status" value="1"/>
</dbReference>
<dbReference type="GO" id="GO:0016798">
    <property type="term" value="F:hydrolase activity, acting on glycosyl bonds"/>
    <property type="evidence" value="ECO:0007669"/>
    <property type="project" value="UniProtKB-KW"/>
</dbReference>
<dbReference type="Gene3D" id="3.20.20.300">
    <property type="entry name" value="Glycoside hydrolase, family 3, N-terminal domain"/>
    <property type="match status" value="1"/>
</dbReference>
<feature type="domain" description="Glycoside hydrolase family 3 N-terminal" evidence="5">
    <location>
        <begin position="35"/>
        <end position="323"/>
    </location>
</feature>
<evidence type="ECO:0000313" key="6">
    <source>
        <dbReference type="EMBL" id="MFC4585192.1"/>
    </source>
</evidence>
<dbReference type="InterPro" id="IPR050226">
    <property type="entry name" value="NagZ_Beta-hexosaminidase"/>
</dbReference>
<dbReference type="RefSeq" id="WP_262847484.1">
    <property type="nucleotide sequence ID" value="NZ_JANZYP010000064.1"/>
</dbReference>
<dbReference type="Pfam" id="PF00933">
    <property type="entry name" value="Glyco_hydro_3"/>
    <property type="match status" value="1"/>
</dbReference>
<dbReference type="EC" id="3.2.1.-" evidence="6"/>
<evidence type="ECO:0000256" key="4">
    <source>
        <dbReference type="SAM" id="MobiDB-lite"/>
    </source>
</evidence>
<name>A0ABV9E741_9ACTN</name>
<proteinExistence type="inferred from homology"/>
<evidence type="ECO:0000256" key="1">
    <source>
        <dbReference type="ARBA" id="ARBA00005336"/>
    </source>
</evidence>
<evidence type="ECO:0000256" key="2">
    <source>
        <dbReference type="ARBA" id="ARBA00022801"/>
    </source>
</evidence>
<comment type="caution">
    <text evidence="6">The sequence shown here is derived from an EMBL/GenBank/DDBJ whole genome shotgun (WGS) entry which is preliminary data.</text>
</comment>
<feature type="compositionally biased region" description="Low complexity" evidence="4">
    <location>
        <begin position="471"/>
        <end position="480"/>
    </location>
</feature>
<dbReference type="InterPro" id="IPR019800">
    <property type="entry name" value="Glyco_hydro_3_AS"/>
</dbReference>
<keyword evidence="3 6" id="KW-0326">Glycosidase</keyword>
<dbReference type="InterPro" id="IPR001764">
    <property type="entry name" value="Glyco_hydro_3_N"/>
</dbReference>